<evidence type="ECO:0000256" key="1">
    <source>
        <dbReference type="ARBA" id="ARBA00001947"/>
    </source>
</evidence>
<evidence type="ECO:0000256" key="8">
    <source>
        <dbReference type="ARBA" id="ARBA00022833"/>
    </source>
</evidence>
<keyword evidence="7 11" id="KW-0378">Hydrolase</keyword>
<dbReference type="Pfam" id="PF01546">
    <property type="entry name" value="Peptidase_M20"/>
    <property type="match status" value="1"/>
</dbReference>
<evidence type="ECO:0000256" key="7">
    <source>
        <dbReference type="ARBA" id="ARBA00022801"/>
    </source>
</evidence>
<comment type="cofactor">
    <cofactor evidence="1">
        <name>Zn(2+)</name>
        <dbReference type="ChEBI" id="CHEBI:29105"/>
    </cofactor>
</comment>
<evidence type="ECO:0000256" key="5">
    <source>
        <dbReference type="ARBA" id="ARBA00022605"/>
    </source>
</evidence>
<dbReference type="Proteomes" id="UP001243757">
    <property type="component" value="Unassembled WGS sequence"/>
</dbReference>
<keyword evidence="9" id="KW-0170">Cobalt</keyword>
<dbReference type="Pfam" id="PF07687">
    <property type="entry name" value="M20_dimer"/>
    <property type="match status" value="1"/>
</dbReference>
<dbReference type="PROSITE" id="PS00758">
    <property type="entry name" value="ARGE_DAPE_CPG2_1"/>
    <property type="match status" value="1"/>
</dbReference>
<protein>
    <submittedName>
        <fullName evidence="11">Acetylornithine deacetylase</fullName>
        <ecNumber evidence="11">3.5.1.16</ecNumber>
    </submittedName>
</protein>
<dbReference type="InterPro" id="IPR001261">
    <property type="entry name" value="ArgE/DapE_CS"/>
</dbReference>
<evidence type="ECO:0000256" key="2">
    <source>
        <dbReference type="ARBA" id="ARBA00005691"/>
    </source>
</evidence>
<dbReference type="GO" id="GO:0008777">
    <property type="term" value="F:acetylornithine deacetylase activity"/>
    <property type="evidence" value="ECO:0007669"/>
    <property type="project" value="UniProtKB-EC"/>
</dbReference>
<feature type="domain" description="Peptidase M20 dimerisation" evidence="10">
    <location>
        <begin position="175"/>
        <end position="275"/>
    </location>
</feature>
<evidence type="ECO:0000259" key="10">
    <source>
        <dbReference type="Pfam" id="PF07687"/>
    </source>
</evidence>
<gene>
    <name evidence="11" type="primary">argE</name>
    <name evidence="11" type="ORF">QO033_06965</name>
</gene>
<keyword evidence="4" id="KW-0055">Arginine biosynthesis</keyword>
<proteinExistence type="inferred from homology"/>
<evidence type="ECO:0000256" key="6">
    <source>
        <dbReference type="ARBA" id="ARBA00022723"/>
    </source>
</evidence>
<evidence type="ECO:0000313" key="11">
    <source>
        <dbReference type="EMBL" id="MDK3017411.1"/>
    </source>
</evidence>
<accession>A0ABT7EYJ4</accession>
<keyword evidence="8" id="KW-0862">Zinc</keyword>
<keyword evidence="5" id="KW-0028">Amino-acid biosynthesis</keyword>
<dbReference type="CDD" id="cd03894">
    <property type="entry name" value="M20_ArgE"/>
    <property type="match status" value="1"/>
</dbReference>
<dbReference type="PROSITE" id="PS00759">
    <property type="entry name" value="ARGE_DAPE_CPG2_2"/>
    <property type="match status" value="1"/>
</dbReference>
<dbReference type="InterPro" id="IPR011650">
    <property type="entry name" value="Peptidase_M20_dimer"/>
</dbReference>
<dbReference type="SUPFAM" id="SSF55031">
    <property type="entry name" value="Bacterial exopeptidase dimerisation domain"/>
    <property type="match status" value="1"/>
</dbReference>
<dbReference type="EMBL" id="JASNJD010000004">
    <property type="protein sequence ID" value="MDK3017411.1"/>
    <property type="molecule type" value="Genomic_DNA"/>
</dbReference>
<dbReference type="PANTHER" id="PTHR43808:SF31">
    <property type="entry name" value="N-ACETYL-L-CITRULLINE DEACETYLASE"/>
    <property type="match status" value="1"/>
</dbReference>
<dbReference type="NCBIfam" id="TIGR01892">
    <property type="entry name" value="AcOrn-deacetyl"/>
    <property type="match status" value="1"/>
</dbReference>
<dbReference type="SUPFAM" id="SSF53187">
    <property type="entry name" value="Zn-dependent exopeptidases"/>
    <property type="match status" value="1"/>
</dbReference>
<dbReference type="Gene3D" id="3.40.630.10">
    <property type="entry name" value="Zn peptidases"/>
    <property type="match status" value="1"/>
</dbReference>
<dbReference type="PANTHER" id="PTHR43808">
    <property type="entry name" value="ACETYLORNITHINE DEACETYLASE"/>
    <property type="match status" value="1"/>
</dbReference>
<evidence type="ECO:0000256" key="9">
    <source>
        <dbReference type="ARBA" id="ARBA00023285"/>
    </source>
</evidence>
<reference evidence="11 12" key="1">
    <citation type="submission" date="2023-05" db="EMBL/GenBank/DDBJ databases">
        <title>Pseudodonghicola sp. nov.</title>
        <authorList>
            <person name="Huang J."/>
        </authorList>
    </citation>
    <scope>NUCLEOTIDE SEQUENCE [LARGE SCALE GENOMIC DNA]</scope>
    <source>
        <strain evidence="11 12">IC7</strain>
    </source>
</reference>
<keyword evidence="3" id="KW-0963">Cytoplasm</keyword>
<dbReference type="Gene3D" id="3.30.70.360">
    <property type="match status" value="1"/>
</dbReference>
<keyword evidence="6" id="KW-0479">Metal-binding</keyword>
<sequence length="372" mass="39166">MTPDPLHARLRDLLARLIGFETVAGSSNRDLIDWAAALLQAAGFTTRIVPSQDGTRAGLLARFGAGAGGLMLSAHTDVVPVAGQSWSIDPFALGERQGRYFGRGTTDMKGFVACVLTLAESLRQTPPARPVSIVLSWDEEIGCRGIPEMIDAVLPTLGRPDLCIVGEPTSLRLGTGHKGKASYRAVSRGQAGHSAMAPQYRNALHPAAETILALRDAQTRLQQAGAQDPAYDPPCSTVHAGVMRGGSALNIVPDRAEIDFEIRHLAAETAADILAGIDVPEGVEVTLTGSYPGLDTDPALPAVATFAGLLRDAAPVRLAFGTEAGFFAARGIPTVVCGPGTMRDGHQPDESIAVQELHDGLDLLRRAVYLFA</sequence>
<dbReference type="InterPro" id="IPR050072">
    <property type="entry name" value="Peptidase_M20A"/>
</dbReference>
<dbReference type="InterPro" id="IPR036264">
    <property type="entry name" value="Bact_exopeptidase_dim_dom"/>
</dbReference>
<evidence type="ECO:0000313" key="12">
    <source>
        <dbReference type="Proteomes" id="UP001243757"/>
    </source>
</evidence>
<comment type="caution">
    <text evidence="11">The sequence shown here is derived from an EMBL/GenBank/DDBJ whole genome shotgun (WGS) entry which is preliminary data.</text>
</comment>
<name>A0ABT7EYJ4_9RHOB</name>
<evidence type="ECO:0000256" key="4">
    <source>
        <dbReference type="ARBA" id="ARBA00022571"/>
    </source>
</evidence>
<organism evidence="11 12">
    <name type="scientific">Pseudodonghicola flavimaris</name>
    <dbReference type="NCBI Taxonomy" id="3050036"/>
    <lineage>
        <taxon>Bacteria</taxon>
        <taxon>Pseudomonadati</taxon>
        <taxon>Pseudomonadota</taxon>
        <taxon>Alphaproteobacteria</taxon>
        <taxon>Rhodobacterales</taxon>
        <taxon>Paracoccaceae</taxon>
        <taxon>Pseudodonghicola</taxon>
    </lineage>
</organism>
<dbReference type="InterPro" id="IPR010169">
    <property type="entry name" value="AcOrn-deacetyl"/>
</dbReference>
<evidence type="ECO:0000256" key="3">
    <source>
        <dbReference type="ARBA" id="ARBA00022490"/>
    </source>
</evidence>
<keyword evidence="12" id="KW-1185">Reference proteome</keyword>
<dbReference type="InterPro" id="IPR002933">
    <property type="entry name" value="Peptidase_M20"/>
</dbReference>
<dbReference type="RefSeq" id="WP_284480228.1">
    <property type="nucleotide sequence ID" value="NZ_JASNJD010000004.1"/>
</dbReference>
<dbReference type="EC" id="3.5.1.16" evidence="11"/>
<comment type="similarity">
    <text evidence="2">Belongs to the peptidase M20A family. ArgE subfamily.</text>
</comment>